<dbReference type="InterPro" id="IPR043129">
    <property type="entry name" value="ATPase_NBD"/>
</dbReference>
<dbReference type="PRINTS" id="PR00301">
    <property type="entry name" value="HEATSHOCK70"/>
</dbReference>
<keyword evidence="1" id="KW-0547">Nucleotide-binding</keyword>
<dbReference type="Gene3D" id="3.90.640.10">
    <property type="entry name" value="Actin, Chain A, domain 4"/>
    <property type="match status" value="1"/>
</dbReference>
<comment type="caution">
    <text evidence="5">The sequence shown here is derived from an EMBL/GenBank/DDBJ whole genome shotgun (WGS) entry which is preliminary data.</text>
</comment>
<dbReference type="RefSeq" id="WP_378060182.1">
    <property type="nucleotide sequence ID" value="NZ_JBHSIS010000022.1"/>
</dbReference>
<accession>A0ABV9SBH6</accession>
<dbReference type="EMBL" id="JBHSIS010000022">
    <property type="protein sequence ID" value="MFC4858021.1"/>
    <property type="molecule type" value="Genomic_DNA"/>
</dbReference>
<evidence type="ECO:0000256" key="3">
    <source>
        <dbReference type="ARBA" id="ARBA00023186"/>
    </source>
</evidence>
<protein>
    <submittedName>
        <fullName evidence="5">Hsp70 family protein</fullName>
    </submittedName>
</protein>
<feature type="compositionally biased region" description="Basic and acidic residues" evidence="4">
    <location>
        <begin position="444"/>
        <end position="454"/>
    </location>
</feature>
<dbReference type="SUPFAM" id="SSF53067">
    <property type="entry name" value="Actin-like ATPase domain"/>
    <property type="match status" value="2"/>
</dbReference>
<dbReference type="PANTHER" id="PTHR42749:SF1">
    <property type="entry name" value="CELL SHAPE-DETERMINING PROTEIN MREB"/>
    <property type="match status" value="1"/>
</dbReference>
<sequence length="477" mass="49926">MPYALGIDLGTARTTAAVSHHRHDSWSEPVVVPLDATSDQPGVASVLLLTGDDAVEVGEAAARAAGAPDRVARDFLDRIGDEVPLALGGRHYPAESLAAALVAWVVDRVEAYEGMPATQLVVTHPVGWGAHRRSVLQAALRELNIPELTMLPRPVAAAEVLAAADRVEVGQEVAVYSLGAGRFEAAVLRRGAFGFELRAHADSADVLGGALFDDLLAEHVAAELGELPDSATGLAALRAACAGAKEQLSTAVAVTIPAPAGSKKATVVVNRTDFDGLIRPVVEHTVQVLQRAVQGADPEALSAVVLVGGSARVPLIAELVSAAVRVRVVAADDPTTAIARGAALAGGRVAKPTVQAHPVPVTPTMTPGVTQHTDLMRFDDMDAEVADIGPPPPRPPVEIPALEPPARGLARLTRRARGGTDVDEADELDRDKRAWDFADDGDRDGDRDGADRAGVRAVAADDPPRRRRRIDPDEDDE</sequence>
<organism evidence="5 6">
    <name type="scientific">Actinophytocola glycyrrhizae</name>
    <dbReference type="NCBI Taxonomy" id="2044873"/>
    <lineage>
        <taxon>Bacteria</taxon>
        <taxon>Bacillati</taxon>
        <taxon>Actinomycetota</taxon>
        <taxon>Actinomycetes</taxon>
        <taxon>Pseudonocardiales</taxon>
        <taxon>Pseudonocardiaceae</taxon>
    </lineage>
</organism>
<reference evidence="6" key="1">
    <citation type="journal article" date="2019" name="Int. J. Syst. Evol. Microbiol.">
        <title>The Global Catalogue of Microorganisms (GCM) 10K type strain sequencing project: providing services to taxonomists for standard genome sequencing and annotation.</title>
        <authorList>
            <consortium name="The Broad Institute Genomics Platform"/>
            <consortium name="The Broad Institute Genome Sequencing Center for Infectious Disease"/>
            <person name="Wu L."/>
            <person name="Ma J."/>
        </authorList>
    </citation>
    <scope>NUCLEOTIDE SEQUENCE [LARGE SCALE GENOMIC DNA]</scope>
    <source>
        <strain evidence="6">ZS-22-S1</strain>
    </source>
</reference>
<dbReference type="Pfam" id="PF00012">
    <property type="entry name" value="HSP70"/>
    <property type="match status" value="1"/>
</dbReference>
<evidence type="ECO:0000256" key="2">
    <source>
        <dbReference type="ARBA" id="ARBA00022840"/>
    </source>
</evidence>
<evidence type="ECO:0000313" key="6">
    <source>
        <dbReference type="Proteomes" id="UP001595859"/>
    </source>
</evidence>
<gene>
    <name evidence="5" type="ORF">ACFPCV_31365</name>
</gene>
<dbReference type="InterPro" id="IPR013126">
    <property type="entry name" value="Hsp_70_fam"/>
</dbReference>
<proteinExistence type="predicted"/>
<evidence type="ECO:0000313" key="5">
    <source>
        <dbReference type="EMBL" id="MFC4858021.1"/>
    </source>
</evidence>
<dbReference type="Proteomes" id="UP001595859">
    <property type="component" value="Unassembled WGS sequence"/>
</dbReference>
<keyword evidence="2" id="KW-0067">ATP-binding</keyword>
<keyword evidence="6" id="KW-1185">Reference proteome</keyword>
<name>A0ABV9SBH6_9PSEU</name>
<keyword evidence="3" id="KW-0143">Chaperone</keyword>
<feature type="region of interest" description="Disordered" evidence="4">
    <location>
        <begin position="436"/>
        <end position="477"/>
    </location>
</feature>
<evidence type="ECO:0000256" key="4">
    <source>
        <dbReference type="SAM" id="MobiDB-lite"/>
    </source>
</evidence>
<evidence type="ECO:0000256" key="1">
    <source>
        <dbReference type="ARBA" id="ARBA00022741"/>
    </source>
</evidence>
<dbReference type="PANTHER" id="PTHR42749">
    <property type="entry name" value="CELL SHAPE-DETERMINING PROTEIN MREB"/>
    <property type="match status" value="1"/>
</dbReference>
<dbReference type="Gene3D" id="3.30.420.40">
    <property type="match status" value="2"/>
</dbReference>